<keyword evidence="6" id="KW-0413">Isomerase</keyword>
<dbReference type="RefSeq" id="WP_113921603.1">
    <property type="nucleotide sequence ID" value="NZ_QNRX01000021.1"/>
</dbReference>
<feature type="domain" description="Alpha-D-phosphohexomutase alpha/beta/alpha" evidence="9">
    <location>
        <begin position="275"/>
        <end position="387"/>
    </location>
</feature>
<dbReference type="PRINTS" id="PR00509">
    <property type="entry name" value="PGMPMM"/>
</dbReference>
<dbReference type="PANTHER" id="PTHR42946">
    <property type="entry name" value="PHOSPHOHEXOSE MUTASE"/>
    <property type="match status" value="1"/>
</dbReference>
<dbReference type="CDD" id="cd03089">
    <property type="entry name" value="PMM_PGM"/>
    <property type="match status" value="1"/>
</dbReference>
<comment type="cofactor">
    <cofactor evidence="1">
        <name>Mg(2+)</name>
        <dbReference type="ChEBI" id="CHEBI:18420"/>
    </cofactor>
</comment>
<dbReference type="SUPFAM" id="SSF53738">
    <property type="entry name" value="Phosphoglucomutase, first 3 domains"/>
    <property type="match status" value="3"/>
</dbReference>
<evidence type="ECO:0000256" key="1">
    <source>
        <dbReference type="ARBA" id="ARBA00001946"/>
    </source>
</evidence>
<dbReference type="Proteomes" id="UP000253490">
    <property type="component" value="Unassembled WGS sequence"/>
</dbReference>
<evidence type="ECO:0000259" key="9">
    <source>
        <dbReference type="Pfam" id="PF02880"/>
    </source>
</evidence>
<feature type="domain" description="Alpha-D-phosphohexomutase alpha/beta/alpha" evidence="8">
    <location>
        <begin position="164"/>
        <end position="269"/>
    </location>
</feature>
<evidence type="ECO:0000313" key="11">
    <source>
        <dbReference type="Proteomes" id="UP000253490"/>
    </source>
</evidence>
<keyword evidence="4" id="KW-0479">Metal-binding</keyword>
<dbReference type="InterPro" id="IPR016055">
    <property type="entry name" value="A-D-PHexomutase_a/b/a-I/II/III"/>
</dbReference>
<accession>A0A366I0N6</accession>
<keyword evidence="3" id="KW-0597">Phosphoprotein</keyword>
<dbReference type="Pfam" id="PF02880">
    <property type="entry name" value="PGM_PMM_III"/>
    <property type="match status" value="1"/>
</dbReference>
<name>A0A366I0N6_9FIRM</name>
<comment type="caution">
    <text evidence="10">The sequence shown here is derived from an EMBL/GenBank/DDBJ whole genome shotgun (WGS) entry which is preliminary data.</text>
</comment>
<evidence type="ECO:0000259" key="8">
    <source>
        <dbReference type="Pfam" id="PF02879"/>
    </source>
</evidence>
<evidence type="ECO:0000259" key="7">
    <source>
        <dbReference type="Pfam" id="PF02878"/>
    </source>
</evidence>
<gene>
    <name evidence="10" type="ORF">DES36_1212</name>
</gene>
<organism evidence="10 11">
    <name type="scientific">Alkalibaculum bacchi</name>
    <dbReference type="NCBI Taxonomy" id="645887"/>
    <lineage>
        <taxon>Bacteria</taxon>
        <taxon>Bacillati</taxon>
        <taxon>Bacillota</taxon>
        <taxon>Clostridia</taxon>
        <taxon>Eubacteriales</taxon>
        <taxon>Eubacteriaceae</taxon>
        <taxon>Alkalibaculum</taxon>
    </lineage>
</organism>
<protein>
    <submittedName>
        <fullName evidence="10">Phosphomannomutase</fullName>
    </submittedName>
</protein>
<dbReference type="EMBL" id="QNRX01000021">
    <property type="protein sequence ID" value="RBP58720.1"/>
    <property type="molecule type" value="Genomic_DNA"/>
</dbReference>
<evidence type="ECO:0000256" key="2">
    <source>
        <dbReference type="ARBA" id="ARBA00010231"/>
    </source>
</evidence>
<dbReference type="SUPFAM" id="SSF55957">
    <property type="entry name" value="Phosphoglucomutase, C-terminal domain"/>
    <property type="match status" value="1"/>
</dbReference>
<dbReference type="InterPro" id="IPR005844">
    <property type="entry name" value="A-D-PHexomutase_a/b/a-I"/>
</dbReference>
<sequence>MSLLKLQNGSDVRGIAVAGVPGEEVNLTPEAVSKIAYAFKAWLKNKFGKEELSLAIGRDSRISGETLVQAAIKGMKGQNTTIFNCEMASTPAMFMSTLDDEINADGAIMITASHLPFNRNGLKFFTKDGGADSKDIKAILDIAETQNPQYEDNGRVEKFDFISKYAEALVNKIKESTGEDKPFENCKIIVDAGNGAGGFFAEKVLQPLGADTEGSLYLNPDGNFPNHQPNPENQEAMDAICKGVLDSNADLGIIFDTDVDRAAVVDRNGKSINRNALIALMSAIVLKDSPNSTIVTDSVTSVGLKKFIESKGGKHHRFMRGYKNVINEAIRLNKEGTEAHLAIETSGHCALKENYFLDDGAYLVTKVLILFAELRKEGKDLEDLIGSLEEPVESIEVRGKINDQDFKAYGNQVLEDFRDYMNTVEGWSAETPNYEGVRVNCEKEEGWCLVRLSLHDPVMVINIESNLSDGCEKIKKKLFDFLSKYKALSFV</sequence>
<dbReference type="GO" id="GO:0005975">
    <property type="term" value="P:carbohydrate metabolic process"/>
    <property type="evidence" value="ECO:0007669"/>
    <property type="project" value="InterPro"/>
</dbReference>
<dbReference type="GO" id="GO:0046872">
    <property type="term" value="F:metal ion binding"/>
    <property type="evidence" value="ECO:0007669"/>
    <property type="project" value="UniProtKB-KW"/>
</dbReference>
<evidence type="ECO:0000313" key="10">
    <source>
        <dbReference type="EMBL" id="RBP58720.1"/>
    </source>
</evidence>
<dbReference type="Pfam" id="PF02878">
    <property type="entry name" value="PGM_PMM_I"/>
    <property type="match status" value="1"/>
</dbReference>
<dbReference type="Gene3D" id="3.30.310.50">
    <property type="entry name" value="Alpha-D-phosphohexomutase, C-terminal domain"/>
    <property type="match status" value="1"/>
</dbReference>
<dbReference type="InterPro" id="IPR036900">
    <property type="entry name" value="A-D-PHexomutase_C_sf"/>
</dbReference>
<dbReference type="InterPro" id="IPR005841">
    <property type="entry name" value="Alpha-D-phosphohexomutase_SF"/>
</dbReference>
<dbReference type="InterPro" id="IPR050060">
    <property type="entry name" value="Phosphoglucosamine_mutase"/>
</dbReference>
<evidence type="ECO:0000256" key="5">
    <source>
        <dbReference type="ARBA" id="ARBA00022842"/>
    </source>
</evidence>
<proteinExistence type="inferred from homology"/>
<dbReference type="AlphaFoldDB" id="A0A366I0N6"/>
<feature type="domain" description="Alpha-D-phosphohexomutase alpha/beta/alpha" evidence="7">
    <location>
        <begin position="8"/>
        <end position="146"/>
    </location>
</feature>
<keyword evidence="11" id="KW-1185">Reference proteome</keyword>
<dbReference type="Gene3D" id="3.40.120.10">
    <property type="entry name" value="Alpha-D-Glucose-1,6-Bisphosphate, subunit A, domain 3"/>
    <property type="match status" value="3"/>
</dbReference>
<dbReference type="PANTHER" id="PTHR42946:SF1">
    <property type="entry name" value="PHOSPHOGLUCOMUTASE (ALPHA-D-GLUCOSE-1,6-BISPHOSPHATE-DEPENDENT)"/>
    <property type="match status" value="1"/>
</dbReference>
<comment type="similarity">
    <text evidence="2">Belongs to the phosphohexose mutase family.</text>
</comment>
<reference evidence="10 11" key="1">
    <citation type="submission" date="2018-06" db="EMBL/GenBank/DDBJ databases">
        <title>Genomic Encyclopedia of Type Strains, Phase IV (KMG-IV): sequencing the most valuable type-strain genomes for metagenomic binning, comparative biology and taxonomic classification.</title>
        <authorList>
            <person name="Goeker M."/>
        </authorList>
    </citation>
    <scope>NUCLEOTIDE SEQUENCE [LARGE SCALE GENOMIC DNA]</scope>
    <source>
        <strain evidence="10 11">DSM 22112</strain>
    </source>
</reference>
<dbReference type="InterPro" id="IPR005846">
    <property type="entry name" value="A-D-PHexomutase_a/b/a-III"/>
</dbReference>
<dbReference type="Pfam" id="PF02879">
    <property type="entry name" value="PGM_PMM_II"/>
    <property type="match status" value="1"/>
</dbReference>
<dbReference type="OrthoDB" id="9806956at2"/>
<dbReference type="GO" id="GO:0004615">
    <property type="term" value="F:phosphomannomutase activity"/>
    <property type="evidence" value="ECO:0007669"/>
    <property type="project" value="TreeGrafter"/>
</dbReference>
<evidence type="ECO:0000256" key="6">
    <source>
        <dbReference type="ARBA" id="ARBA00023235"/>
    </source>
</evidence>
<evidence type="ECO:0000256" key="4">
    <source>
        <dbReference type="ARBA" id="ARBA00022723"/>
    </source>
</evidence>
<dbReference type="FunFam" id="3.40.120.10:FF:000010">
    <property type="entry name" value="phosphomannomutase/phosphoglucomutase isoform X1"/>
    <property type="match status" value="1"/>
</dbReference>
<evidence type="ECO:0000256" key="3">
    <source>
        <dbReference type="ARBA" id="ARBA00022553"/>
    </source>
</evidence>
<keyword evidence="5" id="KW-0460">Magnesium</keyword>
<dbReference type="InterPro" id="IPR005845">
    <property type="entry name" value="A-D-PHexomutase_a/b/a-II"/>
</dbReference>